<organism evidence="3 4">
    <name type="scientific">Diabrotica balteata</name>
    <name type="common">Banded cucumber beetle</name>
    <dbReference type="NCBI Taxonomy" id="107213"/>
    <lineage>
        <taxon>Eukaryota</taxon>
        <taxon>Metazoa</taxon>
        <taxon>Ecdysozoa</taxon>
        <taxon>Arthropoda</taxon>
        <taxon>Hexapoda</taxon>
        <taxon>Insecta</taxon>
        <taxon>Pterygota</taxon>
        <taxon>Neoptera</taxon>
        <taxon>Endopterygota</taxon>
        <taxon>Coleoptera</taxon>
        <taxon>Polyphaga</taxon>
        <taxon>Cucujiformia</taxon>
        <taxon>Chrysomeloidea</taxon>
        <taxon>Chrysomelidae</taxon>
        <taxon>Galerucinae</taxon>
        <taxon>Diabroticina</taxon>
        <taxon>Diabroticites</taxon>
        <taxon>Diabrotica</taxon>
    </lineage>
</organism>
<dbReference type="AlphaFoldDB" id="A0A9N9TDH3"/>
<evidence type="ECO:0000256" key="1">
    <source>
        <dbReference type="SAM" id="MobiDB-lite"/>
    </source>
</evidence>
<feature type="region of interest" description="Disordered" evidence="1">
    <location>
        <begin position="21"/>
        <end position="136"/>
    </location>
</feature>
<protein>
    <submittedName>
        <fullName evidence="3">Uncharacterized protein</fullName>
    </submittedName>
</protein>
<evidence type="ECO:0000313" key="4">
    <source>
        <dbReference type="Proteomes" id="UP001153709"/>
    </source>
</evidence>
<keyword evidence="2" id="KW-0732">Signal</keyword>
<feature type="signal peptide" evidence="2">
    <location>
        <begin position="1"/>
        <end position="20"/>
    </location>
</feature>
<proteinExistence type="predicted"/>
<reference evidence="3" key="1">
    <citation type="submission" date="2022-01" db="EMBL/GenBank/DDBJ databases">
        <authorList>
            <person name="King R."/>
        </authorList>
    </citation>
    <scope>NUCLEOTIDE SEQUENCE</scope>
</reference>
<dbReference type="Proteomes" id="UP001153709">
    <property type="component" value="Chromosome 9"/>
</dbReference>
<dbReference type="OrthoDB" id="3437960at2759"/>
<keyword evidence="4" id="KW-1185">Reference proteome</keyword>
<name>A0A9N9TDH3_DIABA</name>
<sequence length="220" mass="25744">MYFFFKFWRFPMAFFTPIVTINETPPEPTPKPPKVKKIKIKIDGNKQGAISGEIVKPKRGRPRKTPDSNKVKDEIDDPPWAKLKDTKKKNKHGDPEPETVQRRSSRRKTQIVIKEETSDEETVKIKEEPKDEIAEGETVEIKKEIKEEPTDSIELPVILPLSEEEYRALMPTDSEEDKKFKCPLCLKEKQDETERYPKELKMHYKEQHPEDIALLSHFST</sequence>
<gene>
    <name evidence="3" type="ORF">DIABBA_LOCUS13066</name>
</gene>
<accession>A0A9N9TDH3</accession>
<feature type="chain" id="PRO_5040437100" evidence="2">
    <location>
        <begin position="21"/>
        <end position="220"/>
    </location>
</feature>
<evidence type="ECO:0000256" key="2">
    <source>
        <dbReference type="SAM" id="SignalP"/>
    </source>
</evidence>
<evidence type="ECO:0000313" key="3">
    <source>
        <dbReference type="EMBL" id="CAG9840423.1"/>
    </source>
</evidence>
<feature type="compositionally biased region" description="Basic and acidic residues" evidence="1">
    <location>
        <begin position="113"/>
        <end position="136"/>
    </location>
</feature>
<feature type="compositionally biased region" description="Basic and acidic residues" evidence="1">
    <location>
        <begin position="64"/>
        <end position="73"/>
    </location>
</feature>
<dbReference type="EMBL" id="OU898284">
    <property type="protein sequence ID" value="CAG9840423.1"/>
    <property type="molecule type" value="Genomic_DNA"/>
</dbReference>
<feature type="compositionally biased region" description="Basic and acidic residues" evidence="1">
    <location>
        <begin position="92"/>
        <end position="101"/>
    </location>
</feature>